<reference evidence="5 6" key="1">
    <citation type="journal article" date="2023" name="Plants (Basel)">
        <title>Bridging the Gap: Combining Genomics and Transcriptomics Approaches to Understand Stylosanthes scabra, an Orphan Legume from the Brazilian Caatinga.</title>
        <authorList>
            <person name="Ferreira-Neto J.R.C."/>
            <person name="da Silva M.D."/>
            <person name="Binneck E."/>
            <person name="de Melo N.F."/>
            <person name="da Silva R.H."/>
            <person name="de Melo A.L.T.M."/>
            <person name="Pandolfi V."/>
            <person name="Bustamante F.O."/>
            <person name="Brasileiro-Vidal A.C."/>
            <person name="Benko-Iseppon A.M."/>
        </authorList>
    </citation>
    <scope>NUCLEOTIDE SEQUENCE [LARGE SCALE GENOMIC DNA]</scope>
    <source>
        <tissue evidence="5">Leaves</tissue>
    </source>
</reference>
<protein>
    <recommendedName>
        <fullName evidence="7">Pentatricopeptide repeat-containing protein</fullName>
    </recommendedName>
</protein>
<evidence type="ECO:0000256" key="2">
    <source>
        <dbReference type="ARBA" id="ARBA00022737"/>
    </source>
</evidence>
<dbReference type="Pfam" id="PF13812">
    <property type="entry name" value="PPR_3"/>
    <property type="match status" value="1"/>
</dbReference>
<evidence type="ECO:0000256" key="1">
    <source>
        <dbReference type="ARBA" id="ARBA00007626"/>
    </source>
</evidence>
<dbReference type="NCBIfam" id="TIGR00756">
    <property type="entry name" value="PPR"/>
    <property type="match status" value="6"/>
</dbReference>
<keyword evidence="2" id="KW-0677">Repeat</keyword>
<evidence type="ECO:0000313" key="5">
    <source>
        <dbReference type="EMBL" id="MED6118698.1"/>
    </source>
</evidence>
<feature type="repeat" description="PPR" evidence="3">
    <location>
        <begin position="167"/>
        <end position="201"/>
    </location>
</feature>
<keyword evidence="6" id="KW-1185">Reference proteome</keyword>
<proteinExistence type="inferred from homology"/>
<dbReference type="PROSITE" id="PS51375">
    <property type="entry name" value="PPR"/>
    <property type="match status" value="7"/>
</dbReference>
<dbReference type="InterPro" id="IPR011990">
    <property type="entry name" value="TPR-like_helical_dom_sf"/>
</dbReference>
<dbReference type="Pfam" id="PF01535">
    <property type="entry name" value="PPR"/>
    <property type="match status" value="1"/>
</dbReference>
<accession>A0ABU6R3R3</accession>
<feature type="repeat" description="PPR" evidence="3">
    <location>
        <begin position="238"/>
        <end position="272"/>
    </location>
</feature>
<evidence type="ECO:0008006" key="7">
    <source>
        <dbReference type="Google" id="ProtNLM"/>
    </source>
</evidence>
<gene>
    <name evidence="5" type="ORF">PIB30_005170</name>
</gene>
<comment type="similarity">
    <text evidence="1">Belongs to the PPR family. P subfamily.</text>
</comment>
<feature type="repeat" description="PPR" evidence="3">
    <location>
        <begin position="343"/>
        <end position="377"/>
    </location>
</feature>
<feature type="repeat" description="PPR" evidence="3">
    <location>
        <begin position="448"/>
        <end position="482"/>
    </location>
</feature>
<evidence type="ECO:0000313" key="6">
    <source>
        <dbReference type="Proteomes" id="UP001341840"/>
    </source>
</evidence>
<dbReference type="Gene3D" id="1.25.40.10">
    <property type="entry name" value="Tetratricopeptide repeat domain"/>
    <property type="match status" value="4"/>
</dbReference>
<name>A0ABU6R3R3_9FABA</name>
<dbReference type="Proteomes" id="UP001341840">
    <property type="component" value="Unassembled WGS sequence"/>
</dbReference>
<comment type="caution">
    <text evidence="5">The sequence shown here is derived from an EMBL/GenBank/DDBJ whole genome shotgun (WGS) entry which is preliminary data.</text>
</comment>
<evidence type="ECO:0000256" key="4">
    <source>
        <dbReference type="SAM" id="MobiDB-lite"/>
    </source>
</evidence>
<feature type="compositionally biased region" description="Low complexity" evidence="4">
    <location>
        <begin position="35"/>
        <end position="45"/>
    </location>
</feature>
<feature type="repeat" description="PPR" evidence="3">
    <location>
        <begin position="273"/>
        <end position="307"/>
    </location>
</feature>
<feature type="region of interest" description="Disordered" evidence="4">
    <location>
        <begin position="24"/>
        <end position="70"/>
    </location>
</feature>
<feature type="repeat" description="PPR" evidence="3">
    <location>
        <begin position="202"/>
        <end position="237"/>
    </location>
</feature>
<dbReference type="InterPro" id="IPR002885">
    <property type="entry name" value="PPR_rpt"/>
</dbReference>
<dbReference type="PANTHER" id="PTHR47938:SF35">
    <property type="entry name" value="PENTATRICOPEPTIDE REPEAT-CONTAINING PROTEIN 4, MITOCHONDRIAL-RELATED"/>
    <property type="match status" value="1"/>
</dbReference>
<dbReference type="Pfam" id="PF13041">
    <property type="entry name" value="PPR_2"/>
    <property type="match status" value="3"/>
</dbReference>
<organism evidence="5 6">
    <name type="scientific">Stylosanthes scabra</name>
    <dbReference type="NCBI Taxonomy" id="79078"/>
    <lineage>
        <taxon>Eukaryota</taxon>
        <taxon>Viridiplantae</taxon>
        <taxon>Streptophyta</taxon>
        <taxon>Embryophyta</taxon>
        <taxon>Tracheophyta</taxon>
        <taxon>Spermatophyta</taxon>
        <taxon>Magnoliopsida</taxon>
        <taxon>eudicotyledons</taxon>
        <taxon>Gunneridae</taxon>
        <taxon>Pentapetalae</taxon>
        <taxon>rosids</taxon>
        <taxon>fabids</taxon>
        <taxon>Fabales</taxon>
        <taxon>Fabaceae</taxon>
        <taxon>Papilionoideae</taxon>
        <taxon>50 kb inversion clade</taxon>
        <taxon>dalbergioids sensu lato</taxon>
        <taxon>Dalbergieae</taxon>
        <taxon>Pterocarpus clade</taxon>
        <taxon>Stylosanthes</taxon>
    </lineage>
</organism>
<evidence type="ECO:0000256" key="3">
    <source>
        <dbReference type="PROSITE-ProRule" id="PRU00708"/>
    </source>
</evidence>
<sequence>MEIQMLSLSSSVMLPFPFPSQAGLPFRQLTPPPRATASSTTTTTTTPPPLSHSSNSIRVMKTRKDSKNSFSARNSAKLEIQQASHLPSALARVGEILTVMDLNAILHHFGNANMSEHVSQLFSWMQENDKLDASSYSHYMRFMASKLDVAKILQLYGSIQDESIKSNVYVCNSVLRFLVRKGNLNTSMKLFQQMKEDGLVPDVVTYSTLLSGFIKINDGYPKALELIQELQRNKLQMDGVIYGAILAVCASNSKLEEAEYYFNKMKNEGQAPNVYHYSSLLNAYSACGNYRKADMLVKQMKSEGLVPNKVILTTLLKVYVKGGLFEKSRESLAELKSLGYAEDEMPYCILMDGLAKAGQLEEAKLIFDEVIKSNVKSNGYAHSIIISAYCRAKLFWEAKKLAKEFEATSDKYDIVILNSMLCAFCRAGEMESVMETLRKMDKMAISPDYKTFNILIKYFCREMLYPLAYRTMEDMISKGYVPEEELCSTLIYQLGKIKAYVEAFSVYNMLKYRKRTMCKATHEKILHLLLAGNLLKDAYVVVKDNGTYISRTAIRKFASAFLKSGNINLINDVMKTLQENGYKIDQDLFQMAISRYLGHPEKKDLLLHLLQWMPGQGYVLDSSTRNIILNNSHLFGRQLISEVLSKQKLVSKSHKP</sequence>
<feature type="repeat" description="PPR" evidence="3">
    <location>
        <begin position="413"/>
        <end position="447"/>
    </location>
</feature>
<dbReference type="PANTHER" id="PTHR47938">
    <property type="entry name" value="RESPIRATORY COMPLEX I CHAPERONE (CIA84), PUTATIVE (AFU_ORTHOLOGUE AFUA_2G06020)-RELATED"/>
    <property type="match status" value="1"/>
</dbReference>
<dbReference type="EMBL" id="JASCZI010030218">
    <property type="protein sequence ID" value="MED6118698.1"/>
    <property type="molecule type" value="Genomic_DNA"/>
</dbReference>